<sequence>MEKNQERDENMAIMMTHMDLLTKHVMGSGSKAVNTVGVSGVNPDEAHFEVIDSEVHFLENQGGGFHPNYPRSRGNQGWNKNYDDCWRD</sequence>
<reference evidence="2" key="1">
    <citation type="submission" date="2023-08" db="EMBL/GenBank/DDBJ databases">
        <title>A de novo genome assembly of Solanum verrucosum Schlechtendal, a Mexican diploid species geographically isolated from the other diploid A-genome species in potato relatives.</title>
        <authorList>
            <person name="Hosaka K."/>
        </authorList>
    </citation>
    <scope>NUCLEOTIDE SEQUENCE</scope>
    <source>
        <tissue evidence="2">Young leaves</tissue>
    </source>
</reference>
<dbReference type="EMBL" id="CP133618">
    <property type="protein sequence ID" value="WMV38234.1"/>
    <property type="molecule type" value="Genomic_DNA"/>
</dbReference>
<keyword evidence="3" id="KW-1185">Reference proteome</keyword>
<evidence type="ECO:0000313" key="2">
    <source>
        <dbReference type="EMBL" id="WMV38234.1"/>
    </source>
</evidence>
<evidence type="ECO:0000313" key="3">
    <source>
        <dbReference type="Proteomes" id="UP001234989"/>
    </source>
</evidence>
<feature type="region of interest" description="Disordered" evidence="1">
    <location>
        <begin position="65"/>
        <end position="88"/>
    </location>
</feature>
<name>A0AAF0U2V3_SOLVR</name>
<proteinExistence type="predicted"/>
<organism evidence="2 3">
    <name type="scientific">Solanum verrucosum</name>
    <dbReference type="NCBI Taxonomy" id="315347"/>
    <lineage>
        <taxon>Eukaryota</taxon>
        <taxon>Viridiplantae</taxon>
        <taxon>Streptophyta</taxon>
        <taxon>Embryophyta</taxon>
        <taxon>Tracheophyta</taxon>
        <taxon>Spermatophyta</taxon>
        <taxon>Magnoliopsida</taxon>
        <taxon>eudicotyledons</taxon>
        <taxon>Gunneridae</taxon>
        <taxon>Pentapetalae</taxon>
        <taxon>asterids</taxon>
        <taxon>lamiids</taxon>
        <taxon>Solanales</taxon>
        <taxon>Solanaceae</taxon>
        <taxon>Solanoideae</taxon>
        <taxon>Solaneae</taxon>
        <taxon>Solanum</taxon>
    </lineage>
</organism>
<dbReference type="AlphaFoldDB" id="A0AAF0U2V3"/>
<accession>A0AAF0U2V3</accession>
<protein>
    <submittedName>
        <fullName evidence="2">Uncharacterized protein</fullName>
    </submittedName>
</protein>
<evidence type="ECO:0000256" key="1">
    <source>
        <dbReference type="SAM" id="MobiDB-lite"/>
    </source>
</evidence>
<gene>
    <name evidence="2" type="ORF">MTR67_031619</name>
</gene>
<dbReference type="Proteomes" id="UP001234989">
    <property type="component" value="Chromosome 7"/>
</dbReference>